<name>A0A9X2LKQ9_9ACTN</name>
<comment type="caution">
    <text evidence="2">The sequence shown here is derived from an EMBL/GenBank/DDBJ whole genome shotgun (WGS) entry which is preliminary data.</text>
</comment>
<keyword evidence="3" id="KW-1185">Reference proteome</keyword>
<evidence type="ECO:0000313" key="2">
    <source>
        <dbReference type="EMBL" id="MCQ8772953.1"/>
    </source>
</evidence>
<feature type="domain" description="DUF397" evidence="1">
    <location>
        <begin position="17"/>
        <end position="70"/>
    </location>
</feature>
<gene>
    <name evidence="2" type="ORF">NQU55_24750</name>
</gene>
<dbReference type="EMBL" id="JANIID010000026">
    <property type="protein sequence ID" value="MCQ8772953.1"/>
    <property type="molecule type" value="Genomic_DNA"/>
</dbReference>
<dbReference type="RefSeq" id="WP_206329290.1">
    <property type="nucleotide sequence ID" value="NZ_JAATER010000090.1"/>
</dbReference>
<proteinExistence type="predicted"/>
<evidence type="ECO:0000313" key="3">
    <source>
        <dbReference type="Proteomes" id="UP001142374"/>
    </source>
</evidence>
<dbReference type="InterPro" id="IPR007278">
    <property type="entry name" value="DUF397"/>
</dbReference>
<sequence>MTSNSYLNALDIARESSWFKSSHSGDNTGAGCISVAALATHIAVRDSKQHNGPAFITPAVAWTAFIHEVRSGRWPA</sequence>
<organism evidence="2 3">
    <name type="scientific">Streptomyces telluris</name>
    <dbReference type="NCBI Taxonomy" id="2720021"/>
    <lineage>
        <taxon>Bacteria</taxon>
        <taxon>Bacillati</taxon>
        <taxon>Actinomycetota</taxon>
        <taxon>Actinomycetes</taxon>
        <taxon>Kitasatosporales</taxon>
        <taxon>Streptomycetaceae</taxon>
        <taxon>Streptomyces</taxon>
    </lineage>
</organism>
<dbReference type="Pfam" id="PF04149">
    <property type="entry name" value="DUF397"/>
    <property type="match status" value="1"/>
</dbReference>
<evidence type="ECO:0000259" key="1">
    <source>
        <dbReference type="Pfam" id="PF04149"/>
    </source>
</evidence>
<dbReference type="Proteomes" id="UP001142374">
    <property type="component" value="Unassembled WGS sequence"/>
</dbReference>
<dbReference type="AlphaFoldDB" id="A0A9X2LKQ9"/>
<reference evidence="2" key="1">
    <citation type="submission" date="2022-06" db="EMBL/GenBank/DDBJ databases">
        <title>WGS of actinobacteria.</title>
        <authorList>
            <person name="Thawai C."/>
        </authorList>
    </citation>
    <scope>NUCLEOTIDE SEQUENCE</scope>
    <source>
        <strain evidence="2">AA8</strain>
    </source>
</reference>
<protein>
    <submittedName>
        <fullName evidence="2">DUF397 domain-containing protein</fullName>
    </submittedName>
</protein>
<accession>A0A9X2LKQ9</accession>